<evidence type="ECO:0000313" key="6">
    <source>
        <dbReference type="Proteomes" id="UP000016587"/>
    </source>
</evidence>
<dbReference type="EMBL" id="CP006585">
    <property type="protein sequence ID" value="AGW12684.1"/>
    <property type="molecule type" value="Genomic_DNA"/>
</dbReference>
<proteinExistence type="predicted"/>
<evidence type="ECO:0000313" key="5">
    <source>
        <dbReference type="EMBL" id="AGW12684.1"/>
    </source>
</evidence>
<dbReference type="PRINTS" id="PR00032">
    <property type="entry name" value="HTHARAC"/>
</dbReference>
<dbReference type="InterPro" id="IPR020449">
    <property type="entry name" value="Tscrpt_reg_AraC-type_HTH"/>
</dbReference>
<protein>
    <submittedName>
        <fullName evidence="5">Putative AraC type helix-turn-helix-domain-containing protein</fullName>
    </submittedName>
</protein>
<dbReference type="SUPFAM" id="SSF51215">
    <property type="entry name" value="Regulatory protein AraC"/>
    <property type="match status" value="1"/>
</dbReference>
<dbReference type="InterPro" id="IPR018060">
    <property type="entry name" value="HTH_AraC"/>
</dbReference>
<dbReference type="PROSITE" id="PS01124">
    <property type="entry name" value="HTH_ARAC_FAMILY_2"/>
    <property type="match status" value="1"/>
</dbReference>
<evidence type="ECO:0000256" key="1">
    <source>
        <dbReference type="ARBA" id="ARBA00023015"/>
    </source>
</evidence>
<dbReference type="PANTHER" id="PTHR46796">
    <property type="entry name" value="HTH-TYPE TRANSCRIPTIONAL ACTIVATOR RHAS-RELATED"/>
    <property type="match status" value="1"/>
</dbReference>
<dbReference type="SMART" id="SM00342">
    <property type="entry name" value="HTH_ARAC"/>
    <property type="match status" value="1"/>
</dbReference>
<dbReference type="Proteomes" id="UP000016587">
    <property type="component" value="Chromosome"/>
</dbReference>
<dbReference type="SUPFAM" id="SSF46689">
    <property type="entry name" value="Homeodomain-like"/>
    <property type="match status" value="1"/>
</dbReference>
<dbReference type="PANTHER" id="PTHR46796:SF2">
    <property type="entry name" value="TRANSCRIPTIONAL REGULATORY PROTEIN"/>
    <property type="match status" value="1"/>
</dbReference>
<dbReference type="KEGG" id="dgg:DGI_0789"/>
<dbReference type="HOGENOM" id="CLU_000445_88_16_7"/>
<dbReference type="Gene3D" id="1.10.10.60">
    <property type="entry name" value="Homeodomain-like"/>
    <property type="match status" value="2"/>
</dbReference>
<organism evidence="5 6">
    <name type="scientific">Megalodesulfovibrio gigas (strain ATCC 19364 / DSM 1382 / NCIMB 9332 / VKM B-1759)</name>
    <name type="common">Desulfovibrio gigas</name>
    <dbReference type="NCBI Taxonomy" id="1121448"/>
    <lineage>
        <taxon>Bacteria</taxon>
        <taxon>Pseudomonadati</taxon>
        <taxon>Thermodesulfobacteriota</taxon>
        <taxon>Desulfovibrionia</taxon>
        <taxon>Desulfovibrionales</taxon>
        <taxon>Desulfovibrionaceae</taxon>
        <taxon>Megalodesulfovibrio</taxon>
    </lineage>
</organism>
<name>T2G935_MEGG1</name>
<accession>T2G935</accession>
<dbReference type="Pfam" id="PF12833">
    <property type="entry name" value="HTH_18"/>
    <property type="match status" value="1"/>
</dbReference>
<dbReference type="AlphaFoldDB" id="T2G935"/>
<evidence type="ECO:0000256" key="3">
    <source>
        <dbReference type="ARBA" id="ARBA00023163"/>
    </source>
</evidence>
<dbReference type="eggNOG" id="COG2207">
    <property type="taxonomic scope" value="Bacteria"/>
</dbReference>
<dbReference type="InterPro" id="IPR050204">
    <property type="entry name" value="AraC_XylS_family_regulators"/>
</dbReference>
<keyword evidence="1" id="KW-0805">Transcription regulation</keyword>
<keyword evidence="6" id="KW-1185">Reference proteome</keyword>
<dbReference type="STRING" id="1121448.DGI_0789"/>
<dbReference type="InterPro" id="IPR037923">
    <property type="entry name" value="HTH-like"/>
</dbReference>
<dbReference type="InterPro" id="IPR003313">
    <property type="entry name" value="AraC-bd"/>
</dbReference>
<dbReference type="OrthoDB" id="112032at2"/>
<sequence length="314" mass="33619">MGHCRRRIAPPPKTRVEFWRDPALPYLVDARTTHLADDAFHLHTHDCLMLSLVEAGSTRLRLRNGLHPVPAGAVVVVPPGEPHACNPVPGEALQYKALFLRAEWIASPQAERLVSGPGMVLWPAAGGQGNVAQAQTHTPAHTPAQTLARAYAAFRGPGDRLEKDEAFHELLAVLSRACGGVAPLATPAPLPSAHVGTVQAHLMAHLGRVVTLDELAALTATQAQAGVSPYQLLRGFQRQVGLSPHAWQMQRRLELAKTLLAQGLPPAQVALETGFSDQSHFHRVFKRHVAATPGQYQAGGRCKIVQAGASSCLA</sequence>
<keyword evidence="3" id="KW-0804">Transcription</keyword>
<dbReference type="Pfam" id="PF02311">
    <property type="entry name" value="AraC_binding"/>
    <property type="match status" value="1"/>
</dbReference>
<evidence type="ECO:0000256" key="2">
    <source>
        <dbReference type="ARBA" id="ARBA00023125"/>
    </source>
</evidence>
<dbReference type="InterPro" id="IPR014710">
    <property type="entry name" value="RmlC-like_jellyroll"/>
</dbReference>
<keyword evidence="2" id="KW-0238">DNA-binding</keyword>
<dbReference type="PATRIC" id="fig|1121448.10.peg.789"/>
<gene>
    <name evidence="5" type="ORF">DGI_0789</name>
</gene>
<dbReference type="RefSeq" id="WP_021759370.1">
    <property type="nucleotide sequence ID" value="NC_022444.1"/>
</dbReference>
<reference evidence="5 6" key="1">
    <citation type="journal article" date="2013" name="J. Bacteriol.">
        <title>Roles of HynAB and Ech, the only two hydrogenases found in the model sulfate reducer Desulfovibrio gigas.</title>
        <authorList>
            <person name="Morais-Silva F.O."/>
            <person name="Santos C.I."/>
            <person name="Rodrigues R."/>
            <person name="Pereira I.A."/>
            <person name="Rodrigues-Pousada C."/>
        </authorList>
    </citation>
    <scope>NUCLEOTIDE SEQUENCE [LARGE SCALE GENOMIC DNA]</scope>
    <source>
        <strain evidence="6">ATCC 19364 / DSM 1382 / NCIMB 9332 / VKM B-1759</strain>
    </source>
</reference>
<dbReference type="GO" id="GO:0003700">
    <property type="term" value="F:DNA-binding transcription factor activity"/>
    <property type="evidence" value="ECO:0007669"/>
    <property type="project" value="InterPro"/>
</dbReference>
<dbReference type="GO" id="GO:0043565">
    <property type="term" value="F:sequence-specific DNA binding"/>
    <property type="evidence" value="ECO:0007669"/>
    <property type="project" value="InterPro"/>
</dbReference>
<dbReference type="Gene3D" id="2.60.120.10">
    <property type="entry name" value="Jelly Rolls"/>
    <property type="match status" value="1"/>
</dbReference>
<feature type="domain" description="HTH araC/xylS-type" evidence="4">
    <location>
        <begin position="196"/>
        <end position="299"/>
    </location>
</feature>
<reference evidence="6" key="2">
    <citation type="submission" date="2013-07" db="EMBL/GenBank/DDBJ databases">
        <authorList>
            <person name="Morais-Silva F.O."/>
            <person name="Rezende A.M."/>
            <person name="Pimentel C."/>
            <person name="Resende D.M."/>
            <person name="Santos C.I."/>
            <person name="Clemente C."/>
            <person name="de Oliveira L.M."/>
            <person name="da Silva S.M."/>
            <person name="Costa D.A."/>
            <person name="Varela-Raposo A."/>
            <person name="Horacio E.C.A."/>
            <person name="Matos M."/>
            <person name="Flores O."/>
            <person name="Ruiz J.C."/>
            <person name="Rodrigues-Pousada C."/>
        </authorList>
    </citation>
    <scope>NUCLEOTIDE SEQUENCE [LARGE SCALE GENOMIC DNA]</scope>
    <source>
        <strain evidence="6">ATCC 19364 / DSM 1382 / NCIMB 9332 / VKM B-1759</strain>
    </source>
</reference>
<dbReference type="InterPro" id="IPR009057">
    <property type="entry name" value="Homeodomain-like_sf"/>
</dbReference>
<evidence type="ECO:0000259" key="4">
    <source>
        <dbReference type="PROSITE" id="PS01124"/>
    </source>
</evidence>